<dbReference type="VEuPathDB" id="VectorBase:AMEM001943"/>
<sequence>MGPHGDAPICVRARSGVLPCSSRTIVSANGTDCLLNGGLLVALVATEYWYSHVLARGCLLLVLQHEVVKNKTLNKPRNRRNLATAACSECNYPASAIRCKAMTPKLVPINIIIIAIITIIINIIFIHDGFDRGALFE</sequence>
<evidence type="ECO:0000313" key="3">
    <source>
        <dbReference type="Proteomes" id="UP000075903"/>
    </source>
</evidence>
<keyword evidence="3" id="KW-1185">Reference proteome</keyword>
<protein>
    <submittedName>
        <fullName evidence="2">Uncharacterized protein</fullName>
    </submittedName>
</protein>
<dbReference type="Proteomes" id="UP000075903">
    <property type="component" value="Unassembled WGS sequence"/>
</dbReference>
<keyword evidence="1" id="KW-1133">Transmembrane helix</keyword>
<dbReference type="AlphaFoldDB" id="A0A182UQM7"/>
<evidence type="ECO:0000256" key="1">
    <source>
        <dbReference type="SAM" id="Phobius"/>
    </source>
</evidence>
<keyword evidence="1" id="KW-0812">Transmembrane</keyword>
<organism evidence="2 3">
    <name type="scientific">Anopheles merus</name>
    <name type="common">Mosquito</name>
    <dbReference type="NCBI Taxonomy" id="30066"/>
    <lineage>
        <taxon>Eukaryota</taxon>
        <taxon>Metazoa</taxon>
        <taxon>Ecdysozoa</taxon>
        <taxon>Arthropoda</taxon>
        <taxon>Hexapoda</taxon>
        <taxon>Insecta</taxon>
        <taxon>Pterygota</taxon>
        <taxon>Neoptera</taxon>
        <taxon>Endopterygota</taxon>
        <taxon>Diptera</taxon>
        <taxon>Nematocera</taxon>
        <taxon>Culicoidea</taxon>
        <taxon>Culicidae</taxon>
        <taxon>Anophelinae</taxon>
        <taxon>Anopheles</taxon>
    </lineage>
</organism>
<accession>A0A182UQM7</accession>
<evidence type="ECO:0000313" key="2">
    <source>
        <dbReference type="EnsemblMetazoa" id="AMEM001943-PA"/>
    </source>
</evidence>
<name>A0A182UQM7_ANOME</name>
<feature type="transmembrane region" description="Helical" evidence="1">
    <location>
        <begin position="106"/>
        <end position="127"/>
    </location>
</feature>
<keyword evidence="1" id="KW-0472">Membrane</keyword>
<dbReference type="EnsemblMetazoa" id="AMEM001943-RA">
    <property type="protein sequence ID" value="AMEM001943-PA"/>
    <property type="gene ID" value="AMEM001943"/>
</dbReference>
<reference evidence="2" key="1">
    <citation type="submission" date="2020-05" db="UniProtKB">
        <authorList>
            <consortium name="EnsemblMetazoa"/>
        </authorList>
    </citation>
    <scope>IDENTIFICATION</scope>
    <source>
        <strain evidence="2">MAF</strain>
    </source>
</reference>
<proteinExistence type="predicted"/>